<evidence type="ECO:0000313" key="3">
    <source>
        <dbReference type="Proteomes" id="UP000288102"/>
    </source>
</evidence>
<protein>
    <submittedName>
        <fullName evidence="2">GIY-YIG nuclease family protein</fullName>
    </submittedName>
</protein>
<name>A0A434AAE0_9FLAO</name>
<keyword evidence="1" id="KW-0812">Transmembrane</keyword>
<keyword evidence="1" id="KW-0472">Membrane</keyword>
<accession>A0A434AAE0</accession>
<reference evidence="3" key="1">
    <citation type="journal article" date="2019" name="Syst. Appl. Microbiol.">
        <title>Flavobacterium circumlabens sp. nov. and Flavobacterium cupreum sp. nov., two psychrotrophic species isolated from Antarctic environmental samples.</title>
        <authorList>
            <person name="Kralova S."/>
            <person name="Busse H.-J."/>
            <person name="Svec P."/>
            <person name="Maslanova I."/>
            <person name="Stankova E."/>
            <person name="Bartak M."/>
            <person name="Sedlacek I."/>
        </authorList>
    </citation>
    <scope>NUCLEOTIDE SEQUENCE [LARGE SCALE GENOMIC DNA]</scope>
    <source>
        <strain evidence="3">CCM 8825</strain>
    </source>
</reference>
<feature type="transmembrane region" description="Helical" evidence="1">
    <location>
        <begin position="102"/>
        <end position="121"/>
    </location>
</feature>
<keyword evidence="3" id="KW-1185">Reference proteome</keyword>
<evidence type="ECO:0000256" key="1">
    <source>
        <dbReference type="SAM" id="Phobius"/>
    </source>
</evidence>
<gene>
    <name evidence="2" type="ORF">D0817_05370</name>
</gene>
<evidence type="ECO:0000313" key="2">
    <source>
        <dbReference type="EMBL" id="RUT71306.1"/>
    </source>
</evidence>
<dbReference type="Proteomes" id="UP000288102">
    <property type="component" value="Unassembled WGS sequence"/>
</dbReference>
<dbReference type="EMBL" id="QWDM01000003">
    <property type="protein sequence ID" value="RUT71306.1"/>
    <property type="molecule type" value="Genomic_DNA"/>
</dbReference>
<dbReference type="CDD" id="cd00719">
    <property type="entry name" value="GIY-YIG_SF"/>
    <property type="match status" value="1"/>
</dbReference>
<comment type="caution">
    <text evidence="2">The sequence shown here is derived from an EMBL/GenBank/DDBJ whole genome shotgun (WGS) entry which is preliminary data.</text>
</comment>
<sequence>MSKNMILLYGSKAKKMASKILPYEECPSCKQKGNLELTLYRSYIHVYGIPVLNEGKQTEVECLSCECCIKPAYKPFFLKKSKYSEKIADEIREIKKYNKQSLWQLAWTSLLTIIFLIFLTVELIKNNAIKYLVSTDKENIALMENPQVGDIYKVTMFTEQGGNRLSLLKLIRIAQDTMVLIESKQHAAVGTVLSDQDWKNVSNKDGEVLWYVGKADKLYRRLTDHLRSGKLENNMLDSIGLIVNPKASTSADHFKLEADLIKEFGGKINLANKRESPGVKKLTKSTGGCTL</sequence>
<proteinExistence type="predicted"/>
<dbReference type="Gene3D" id="3.40.1440.10">
    <property type="entry name" value="GIY-YIG endonuclease"/>
    <property type="match status" value="1"/>
</dbReference>
<keyword evidence="1" id="KW-1133">Transmembrane helix</keyword>
<dbReference type="AlphaFoldDB" id="A0A434AAE0"/>
<organism evidence="2 3">
    <name type="scientific">Flavobacterium cupreum</name>
    <dbReference type="NCBI Taxonomy" id="2133766"/>
    <lineage>
        <taxon>Bacteria</taxon>
        <taxon>Pseudomonadati</taxon>
        <taxon>Bacteroidota</taxon>
        <taxon>Flavobacteriia</taxon>
        <taxon>Flavobacteriales</taxon>
        <taxon>Flavobacteriaceae</taxon>
        <taxon>Flavobacterium</taxon>
    </lineage>
</organism>
<dbReference type="InterPro" id="IPR035901">
    <property type="entry name" value="GIY-YIG_endonuc_sf"/>
</dbReference>